<dbReference type="CDD" id="cd00397">
    <property type="entry name" value="DNA_BRE_C"/>
    <property type="match status" value="1"/>
</dbReference>
<sequence>RWTSFFDECLAVHTEDPADGRLRLHASPLALKPHHSLGLSLVMLYGGLRLGEACTTQQLTGNMLFVDRQRRPDGHLASSKTTGPVVLPDWLAKRYEEHDFERAANTVYVGIRRAGRRAQLELRPHMLRHAFATNLVAAGATPEVLRRQMRHHDVAVSLRYYVQTTTDDVAATVLRMDIRRSL</sequence>
<organism evidence="3 4">
    <name type="scientific">Nocardioides currus</name>
    <dbReference type="NCBI Taxonomy" id="2133958"/>
    <lineage>
        <taxon>Bacteria</taxon>
        <taxon>Bacillati</taxon>
        <taxon>Actinomycetota</taxon>
        <taxon>Actinomycetes</taxon>
        <taxon>Propionibacteriales</taxon>
        <taxon>Nocardioidaceae</taxon>
        <taxon>Nocardioides</taxon>
    </lineage>
</organism>
<proteinExistence type="predicted"/>
<dbReference type="GO" id="GO:0015074">
    <property type="term" value="P:DNA integration"/>
    <property type="evidence" value="ECO:0007669"/>
    <property type="project" value="InterPro"/>
</dbReference>
<comment type="caution">
    <text evidence="3">The sequence shown here is derived from an EMBL/GenBank/DDBJ whole genome shotgun (WGS) entry which is preliminary data.</text>
</comment>
<evidence type="ECO:0000259" key="2">
    <source>
        <dbReference type="PROSITE" id="PS51898"/>
    </source>
</evidence>
<gene>
    <name evidence="3" type="ORF">C7S10_00005</name>
</gene>
<dbReference type="InterPro" id="IPR002104">
    <property type="entry name" value="Integrase_catalytic"/>
</dbReference>
<dbReference type="GO" id="GO:0006310">
    <property type="term" value="P:DNA recombination"/>
    <property type="evidence" value="ECO:0007669"/>
    <property type="project" value="UniProtKB-KW"/>
</dbReference>
<accession>A0A2R7Z206</accession>
<dbReference type="InterPro" id="IPR011010">
    <property type="entry name" value="DNA_brk_join_enz"/>
</dbReference>
<reference evidence="3 4" key="1">
    <citation type="submission" date="2018-03" db="EMBL/GenBank/DDBJ databases">
        <authorList>
            <person name="Keele B.F."/>
        </authorList>
    </citation>
    <scope>NUCLEOTIDE SEQUENCE [LARGE SCALE GENOMIC DNA]</scope>
    <source>
        <strain evidence="3 4">IB-3</strain>
    </source>
</reference>
<dbReference type="Gene3D" id="1.10.443.10">
    <property type="entry name" value="Intergrase catalytic core"/>
    <property type="match status" value="1"/>
</dbReference>
<dbReference type="InterPro" id="IPR013762">
    <property type="entry name" value="Integrase-like_cat_sf"/>
</dbReference>
<evidence type="ECO:0000313" key="4">
    <source>
        <dbReference type="Proteomes" id="UP000244867"/>
    </source>
</evidence>
<protein>
    <recommendedName>
        <fullName evidence="2">Tyr recombinase domain-containing protein</fullName>
    </recommendedName>
</protein>
<dbReference type="EMBL" id="PYXZ01000001">
    <property type="protein sequence ID" value="PUA82189.1"/>
    <property type="molecule type" value="Genomic_DNA"/>
</dbReference>
<dbReference type="SUPFAM" id="SSF56349">
    <property type="entry name" value="DNA breaking-rejoining enzymes"/>
    <property type="match status" value="1"/>
</dbReference>
<name>A0A2R7Z206_9ACTN</name>
<dbReference type="AlphaFoldDB" id="A0A2R7Z206"/>
<dbReference type="Proteomes" id="UP000244867">
    <property type="component" value="Unassembled WGS sequence"/>
</dbReference>
<keyword evidence="4" id="KW-1185">Reference proteome</keyword>
<dbReference type="GO" id="GO:0003677">
    <property type="term" value="F:DNA binding"/>
    <property type="evidence" value="ECO:0007669"/>
    <property type="project" value="InterPro"/>
</dbReference>
<keyword evidence="1" id="KW-0233">DNA recombination</keyword>
<dbReference type="RefSeq" id="WP_207769170.1">
    <property type="nucleotide sequence ID" value="NZ_PYXZ01000001.1"/>
</dbReference>
<evidence type="ECO:0000256" key="1">
    <source>
        <dbReference type="ARBA" id="ARBA00023172"/>
    </source>
</evidence>
<feature type="non-terminal residue" evidence="3">
    <location>
        <position position="1"/>
    </location>
</feature>
<evidence type="ECO:0000313" key="3">
    <source>
        <dbReference type="EMBL" id="PUA82189.1"/>
    </source>
</evidence>
<feature type="domain" description="Tyr recombinase" evidence="2">
    <location>
        <begin position="1"/>
        <end position="174"/>
    </location>
</feature>
<dbReference type="PROSITE" id="PS51898">
    <property type="entry name" value="TYR_RECOMBINASE"/>
    <property type="match status" value="1"/>
</dbReference>
<dbReference type="Pfam" id="PF00589">
    <property type="entry name" value="Phage_integrase"/>
    <property type="match status" value="1"/>
</dbReference>